<dbReference type="AlphaFoldDB" id="A0A4R4DFP5"/>
<comment type="caution">
    <text evidence="3">The sequence shown here is derived from an EMBL/GenBank/DDBJ whole genome shotgun (WGS) entry which is preliminary data.</text>
</comment>
<dbReference type="InterPro" id="IPR019060">
    <property type="entry name" value="DUF2382"/>
</dbReference>
<name>A0A4R4DFP5_9PROT</name>
<evidence type="ECO:0000256" key="1">
    <source>
        <dbReference type="SAM" id="MobiDB-lite"/>
    </source>
</evidence>
<gene>
    <name evidence="3" type="ORF">EXY23_16095</name>
</gene>
<dbReference type="PANTHER" id="PTHR38463">
    <property type="entry name" value="STRESS RESPONSE PROTEIN YSNF"/>
    <property type="match status" value="1"/>
</dbReference>
<evidence type="ECO:0000313" key="4">
    <source>
        <dbReference type="Proteomes" id="UP000295023"/>
    </source>
</evidence>
<feature type="region of interest" description="Disordered" evidence="1">
    <location>
        <begin position="1"/>
        <end position="34"/>
    </location>
</feature>
<dbReference type="OrthoDB" id="7268064at2"/>
<dbReference type="Proteomes" id="UP000295023">
    <property type="component" value="Unassembled WGS sequence"/>
</dbReference>
<organism evidence="3 4">
    <name type="scientific">Roseicella aquatilis</name>
    <dbReference type="NCBI Taxonomy" id="2527868"/>
    <lineage>
        <taxon>Bacteria</taxon>
        <taxon>Pseudomonadati</taxon>
        <taxon>Pseudomonadota</taxon>
        <taxon>Alphaproteobacteria</taxon>
        <taxon>Acetobacterales</taxon>
        <taxon>Roseomonadaceae</taxon>
        <taxon>Roseicella</taxon>
    </lineage>
</organism>
<proteinExistence type="predicted"/>
<dbReference type="EMBL" id="SKBM01000015">
    <property type="protein sequence ID" value="TCZ58733.1"/>
    <property type="molecule type" value="Genomic_DNA"/>
</dbReference>
<protein>
    <submittedName>
        <fullName evidence="3">DUF2382 domain-containing protein</fullName>
    </submittedName>
</protein>
<dbReference type="PANTHER" id="PTHR38463:SF1">
    <property type="entry name" value="STRESS RESPONSE PROTEIN YSNF"/>
    <property type="match status" value="1"/>
</dbReference>
<keyword evidence="4" id="KW-1185">Reference proteome</keyword>
<feature type="compositionally biased region" description="Basic residues" evidence="1">
    <location>
        <begin position="1"/>
        <end position="10"/>
    </location>
</feature>
<sequence length="278" mass="30961">MSGKRSRCGARRSPSSARRLLATPGAIPEPDPAPLARRGECFQDNKEVCMMESVIGLLADREQAQRVRGALVEAGCDREAVVILDRSAGAGLVEELVDRGLEQARARLYAEAVGRGGVLVAAEAEKADTALAVMNRFELKAPEEMLQGEHVERAQSIEEELHVGKQQAVGGKRLKTSIHERQVEKPVTLHEEEVEVERRREDHRLSPEEANHAFREETVELIATSERPVVSKEARVTGEVALRKRAVEHREVVRETVRRQDVDVETIQERKVGPERQA</sequence>
<evidence type="ECO:0000313" key="3">
    <source>
        <dbReference type="EMBL" id="TCZ58733.1"/>
    </source>
</evidence>
<dbReference type="InterPro" id="IPR052967">
    <property type="entry name" value="Stress_Response_Assoc"/>
</dbReference>
<feature type="domain" description="DUF2382" evidence="2">
    <location>
        <begin position="157"/>
        <end position="264"/>
    </location>
</feature>
<dbReference type="Pfam" id="PF09557">
    <property type="entry name" value="DUF2382"/>
    <property type="match status" value="1"/>
</dbReference>
<evidence type="ECO:0000259" key="2">
    <source>
        <dbReference type="Pfam" id="PF09557"/>
    </source>
</evidence>
<accession>A0A4R4DFP5</accession>
<reference evidence="3 4" key="1">
    <citation type="submission" date="2019-03" db="EMBL/GenBank/DDBJ databases">
        <title>Paracraurococcus aquatilis NE82 genome sequence.</title>
        <authorList>
            <person name="Zhao Y."/>
            <person name="Du Z."/>
        </authorList>
    </citation>
    <scope>NUCLEOTIDE SEQUENCE [LARGE SCALE GENOMIC DNA]</scope>
    <source>
        <strain evidence="3 4">NE82</strain>
    </source>
</reference>